<organism evidence="1 2">
    <name type="scientific">Desulforamulus aquiferis</name>
    <dbReference type="NCBI Taxonomy" id="1397668"/>
    <lineage>
        <taxon>Bacteria</taxon>
        <taxon>Bacillati</taxon>
        <taxon>Bacillota</taxon>
        <taxon>Clostridia</taxon>
        <taxon>Eubacteriales</taxon>
        <taxon>Peptococcaceae</taxon>
        <taxon>Desulforamulus</taxon>
    </lineage>
</organism>
<keyword evidence="2" id="KW-1185">Reference proteome</keyword>
<name>A0AAW7ZH96_9FIRM</name>
<gene>
    <name evidence="1" type="ORF">P6N53_16170</name>
</gene>
<reference evidence="1" key="1">
    <citation type="journal article" date="2023" name="J. Hazard. Mater.">
        <title>Anaerobic biodegradation of pyrene and benzo[a]pyrene by a new sulfate-reducing Desulforamulus aquiferis strain DSA.</title>
        <authorList>
            <person name="Zhang Z."/>
            <person name="Sun J."/>
            <person name="Gong X."/>
            <person name="Wang C."/>
            <person name="Wang H."/>
        </authorList>
    </citation>
    <scope>NUCLEOTIDE SEQUENCE</scope>
    <source>
        <strain evidence="1">DSA</strain>
    </source>
</reference>
<evidence type="ECO:0000313" key="2">
    <source>
        <dbReference type="Proteomes" id="UP001172911"/>
    </source>
</evidence>
<evidence type="ECO:0000313" key="1">
    <source>
        <dbReference type="EMBL" id="MDO7788763.1"/>
    </source>
</evidence>
<comment type="caution">
    <text evidence="1">The sequence shown here is derived from an EMBL/GenBank/DDBJ whole genome shotgun (WGS) entry which is preliminary data.</text>
</comment>
<sequence length="73" mass="8506">MENQKANSGYRVNQRSDGSLIGIEVICCKKHVGEMRFKDGEVLSCQECGTKHRVKIHHNHFHIDREEEILEQE</sequence>
<dbReference type="AlphaFoldDB" id="A0AAW7ZH96"/>
<reference evidence="1" key="2">
    <citation type="submission" date="2023-03" db="EMBL/GenBank/DDBJ databases">
        <authorList>
            <person name="Zhang Z."/>
        </authorList>
    </citation>
    <scope>NUCLEOTIDE SEQUENCE</scope>
    <source>
        <strain evidence="1">DSA</strain>
    </source>
</reference>
<proteinExistence type="predicted"/>
<dbReference type="EMBL" id="JARPTC010000024">
    <property type="protein sequence ID" value="MDO7788763.1"/>
    <property type="molecule type" value="Genomic_DNA"/>
</dbReference>
<protein>
    <submittedName>
        <fullName evidence="1">Uncharacterized protein</fullName>
    </submittedName>
</protein>
<accession>A0AAW7ZH96</accession>
<dbReference type="RefSeq" id="WP_304544986.1">
    <property type="nucleotide sequence ID" value="NZ_JARPTC010000024.1"/>
</dbReference>
<dbReference type="Proteomes" id="UP001172911">
    <property type="component" value="Unassembled WGS sequence"/>
</dbReference>